<keyword evidence="2" id="KW-0347">Helicase</keyword>
<organism evidence="2">
    <name type="scientific">Tanacetum cinerariifolium</name>
    <name type="common">Dalmatian daisy</name>
    <name type="synonym">Chrysanthemum cinerariifolium</name>
    <dbReference type="NCBI Taxonomy" id="118510"/>
    <lineage>
        <taxon>Eukaryota</taxon>
        <taxon>Viridiplantae</taxon>
        <taxon>Streptophyta</taxon>
        <taxon>Embryophyta</taxon>
        <taxon>Tracheophyta</taxon>
        <taxon>Spermatophyta</taxon>
        <taxon>Magnoliopsida</taxon>
        <taxon>eudicotyledons</taxon>
        <taxon>Gunneridae</taxon>
        <taxon>Pentapetalae</taxon>
        <taxon>asterids</taxon>
        <taxon>campanulids</taxon>
        <taxon>Asterales</taxon>
        <taxon>Asteraceae</taxon>
        <taxon>Asteroideae</taxon>
        <taxon>Anthemideae</taxon>
        <taxon>Anthemidinae</taxon>
        <taxon>Tanacetum</taxon>
    </lineage>
</organism>
<evidence type="ECO:0000256" key="1">
    <source>
        <dbReference type="SAM" id="MobiDB-lite"/>
    </source>
</evidence>
<proteinExistence type="predicted"/>
<dbReference type="AlphaFoldDB" id="A0A699HYJ8"/>
<keyword evidence="2" id="KW-0547">Nucleotide-binding</keyword>
<gene>
    <name evidence="2" type="ORF">Tci_458743</name>
</gene>
<reference evidence="2" key="1">
    <citation type="journal article" date="2019" name="Sci. Rep.">
        <title>Draft genome of Tanacetum cinerariifolium, the natural source of mosquito coil.</title>
        <authorList>
            <person name="Yamashiro T."/>
            <person name="Shiraishi A."/>
            <person name="Satake H."/>
            <person name="Nakayama K."/>
        </authorList>
    </citation>
    <scope>NUCLEOTIDE SEQUENCE</scope>
</reference>
<sequence length="318" mass="34436">MGTINVGENKLDAACGIENRPNGGDANSTQQNKGSISKEAGSLKGENVRADHYDDTVTPCAHTELGPEHKVSRNIKGCGDTTRKGAVAGTSAGVSQLKEGSFASLLRPNTVINKLHFRTLVNEEKVESSDCVLPKDAANLVKCREDIPKASSMAAKSNNIEENEKGDGGKSSPSRVKHALNTLVSNPFEMLNMVREDACDSSAQQPKGSDHGGISSSNLDKKEAQEEGLWSCFKKAKENSKCKVSELKDEYDEDEVYMPYGGGGIDGLEDDLDCYDGYGTQVYDLTPQEQAYCDQYDIRLNGLPFLCSGWKKRHLSSV</sequence>
<feature type="region of interest" description="Disordered" evidence="1">
    <location>
        <begin position="153"/>
        <end position="175"/>
    </location>
</feature>
<keyword evidence="2" id="KW-0067">ATP-binding</keyword>
<keyword evidence="2" id="KW-0687">Ribonucleoprotein</keyword>
<dbReference type="EMBL" id="BKCJ010217385">
    <property type="protein sequence ID" value="GEY86769.1"/>
    <property type="molecule type" value="Genomic_DNA"/>
</dbReference>
<feature type="compositionally biased region" description="Polar residues" evidence="1">
    <location>
        <begin position="25"/>
        <end position="35"/>
    </location>
</feature>
<protein>
    <submittedName>
        <fullName evidence="2">U5 small nuclear ribonucleoprotein helicase</fullName>
    </submittedName>
</protein>
<evidence type="ECO:0000313" key="2">
    <source>
        <dbReference type="EMBL" id="GEY86769.1"/>
    </source>
</evidence>
<comment type="caution">
    <text evidence="2">The sequence shown here is derived from an EMBL/GenBank/DDBJ whole genome shotgun (WGS) entry which is preliminary data.</text>
</comment>
<feature type="region of interest" description="Disordered" evidence="1">
    <location>
        <begin position="14"/>
        <end position="51"/>
    </location>
</feature>
<accession>A0A699HYJ8</accession>
<name>A0A699HYJ8_TANCI</name>
<keyword evidence="2" id="KW-0378">Hydrolase</keyword>
<dbReference type="GO" id="GO:1990904">
    <property type="term" value="C:ribonucleoprotein complex"/>
    <property type="evidence" value="ECO:0007669"/>
    <property type="project" value="UniProtKB-KW"/>
</dbReference>
<dbReference type="GO" id="GO:0004386">
    <property type="term" value="F:helicase activity"/>
    <property type="evidence" value="ECO:0007669"/>
    <property type="project" value="UniProtKB-KW"/>
</dbReference>
<feature type="region of interest" description="Disordered" evidence="1">
    <location>
        <begin position="199"/>
        <end position="220"/>
    </location>
</feature>